<dbReference type="AlphaFoldDB" id="A0A0C3HE34"/>
<reference evidence="2 3" key="1">
    <citation type="submission" date="2014-04" db="EMBL/GenBank/DDBJ databases">
        <authorList>
            <consortium name="DOE Joint Genome Institute"/>
            <person name="Kuo A."/>
            <person name="Martino E."/>
            <person name="Perotto S."/>
            <person name="Kohler A."/>
            <person name="Nagy L.G."/>
            <person name="Floudas D."/>
            <person name="Copeland A."/>
            <person name="Barry K.W."/>
            <person name="Cichocki N."/>
            <person name="Veneault-Fourrey C."/>
            <person name="LaButti K."/>
            <person name="Lindquist E.A."/>
            <person name="Lipzen A."/>
            <person name="Lundell T."/>
            <person name="Morin E."/>
            <person name="Murat C."/>
            <person name="Sun H."/>
            <person name="Tunlid A."/>
            <person name="Henrissat B."/>
            <person name="Grigoriev I.V."/>
            <person name="Hibbett D.S."/>
            <person name="Martin F."/>
            <person name="Nordberg H.P."/>
            <person name="Cantor M.N."/>
            <person name="Hua S.X."/>
        </authorList>
    </citation>
    <scope>NUCLEOTIDE SEQUENCE [LARGE SCALE GENOMIC DNA]</scope>
    <source>
        <strain evidence="2 3">Zn</strain>
    </source>
</reference>
<accession>A0A0C3HE34</accession>
<gene>
    <name evidence="2" type="ORF">OIDMADRAFT_19284</name>
</gene>
<proteinExistence type="predicted"/>
<dbReference type="HOGENOM" id="CLU_2360275_0_0_1"/>
<organism evidence="2 3">
    <name type="scientific">Oidiodendron maius (strain Zn)</name>
    <dbReference type="NCBI Taxonomy" id="913774"/>
    <lineage>
        <taxon>Eukaryota</taxon>
        <taxon>Fungi</taxon>
        <taxon>Dikarya</taxon>
        <taxon>Ascomycota</taxon>
        <taxon>Pezizomycotina</taxon>
        <taxon>Leotiomycetes</taxon>
        <taxon>Leotiomycetes incertae sedis</taxon>
        <taxon>Myxotrichaceae</taxon>
        <taxon>Oidiodendron</taxon>
    </lineage>
</organism>
<name>A0A0C3HE34_OIDMZ</name>
<feature type="compositionally biased region" description="Basic and acidic residues" evidence="1">
    <location>
        <begin position="25"/>
        <end position="34"/>
    </location>
</feature>
<dbReference type="Proteomes" id="UP000054321">
    <property type="component" value="Unassembled WGS sequence"/>
</dbReference>
<evidence type="ECO:0000256" key="1">
    <source>
        <dbReference type="SAM" id="MobiDB-lite"/>
    </source>
</evidence>
<protein>
    <submittedName>
        <fullName evidence="2">Uncharacterized protein</fullName>
    </submittedName>
</protein>
<dbReference type="EMBL" id="KN832876">
    <property type="protein sequence ID" value="KIN01455.1"/>
    <property type="molecule type" value="Genomic_DNA"/>
</dbReference>
<reference evidence="3" key="2">
    <citation type="submission" date="2015-01" db="EMBL/GenBank/DDBJ databases">
        <title>Evolutionary Origins and Diversification of the Mycorrhizal Mutualists.</title>
        <authorList>
            <consortium name="DOE Joint Genome Institute"/>
            <consortium name="Mycorrhizal Genomics Consortium"/>
            <person name="Kohler A."/>
            <person name="Kuo A."/>
            <person name="Nagy L.G."/>
            <person name="Floudas D."/>
            <person name="Copeland A."/>
            <person name="Barry K.W."/>
            <person name="Cichocki N."/>
            <person name="Veneault-Fourrey C."/>
            <person name="LaButti K."/>
            <person name="Lindquist E.A."/>
            <person name="Lipzen A."/>
            <person name="Lundell T."/>
            <person name="Morin E."/>
            <person name="Murat C."/>
            <person name="Riley R."/>
            <person name="Ohm R."/>
            <person name="Sun H."/>
            <person name="Tunlid A."/>
            <person name="Henrissat B."/>
            <person name="Grigoriev I.V."/>
            <person name="Hibbett D.S."/>
            <person name="Martin F."/>
        </authorList>
    </citation>
    <scope>NUCLEOTIDE SEQUENCE [LARGE SCALE GENOMIC DNA]</scope>
    <source>
        <strain evidence="3">Zn</strain>
    </source>
</reference>
<feature type="region of interest" description="Disordered" evidence="1">
    <location>
        <begin position="1"/>
        <end position="42"/>
    </location>
</feature>
<evidence type="ECO:0000313" key="2">
    <source>
        <dbReference type="EMBL" id="KIN01455.1"/>
    </source>
</evidence>
<sequence>MSCGADTAPISGHGPPYMLQVPEHQQPHDSRESSYDATRPTADAEEKLLAAVVWRSEAEVTSNLQVESRTGHVTCSERVYIPVTLSTESWICAGSW</sequence>
<evidence type="ECO:0000313" key="3">
    <source>
        <dbReference type="Proteomes" id="UP000054321"/>
    </source>
</evidence>
<dbReference type="InParanoid" id="A0A0C3HE34"/>
<keyword evidence="3" id="KW-1185">Reference proteome</keyword>